<accession>A0ACB8XLJ4</accession>
<name>A0ACB8XLJ4_ARCLA</name>
<protein>
    <submittedName>
        <fullName evidence="1">Uncharacterized protein</fullName>
    </submittedName>
</protein>
<dbReference type="Proteomes" id="UP001055879">
    <property type="component" value="Linkage Group LG16"/>
</dbReference>
<keyword evidence="2" id="KW-1185">Reference proteome</keyword>
<organism evidence="1 2">
    <name type="scientific">Arctium lappa</name>
    <name type="common">Greater burdock</name>
    <name type="synonym">Lappa major</name>
    <dbReference type="NCBI Taxonomy" id="4217"/>
    <lineage>
        <taxon>Eukaryota</taxon>
        <taxon>Viridiplantae</taxon>
        <taxon>Streptophyta</taxon>
        <taxon>Embryophyta</taxon>
        <taxon>Tracheophyta</taxon>
        <taxon>Spermatophyta</taxon>
        <taxon>Magnoliopsida</taxon>
        <taxon>eudicotyledons</taxon>
        <taxon>Gunneridae</taxon>
        <taxon>Pentapetalae</taxon>
        <taxon>asterids</taxon>
        <taxon>campanulids</taxon>
        <taxon>Asterales</taxon>
        <taxon>Asteraceae</taxon>
        <taxon>Carduoideae</taxon>
        <taxon>Cardueae</taxon>
        <taxon>Arctiinae</taxon>
        <taxon>Arctium</taxon>
    </lineage>
</organism>
<sequence>MLPTSSSSSPPSSAQFPTNPVFCQTNTRTLFFVCVYIYLWILNENLSNQFPSFMANQISLVLNLCCLVILLSNSILADSDDNRKVYVVYMGQKTQDDVAASSIHLSMLQQVAGRDGGKYMLQRYTKSFHGFSARLSQEEAQKISGMEGVVSVFPSRKSKLATTTSWDFLGFPLTVNRSTTESDIIIGVIDSGIWPESASFSDLGYGPPPAKWKGICQANFPCNNKIIGAQFFKGNGTYDPKDLQSPRDSDGHGTHTVSTAAGNIVTNANLLGLRSGTARGGVPRARIAVYKVCWRDGCSEDDILSAFDTAIADGVDIITVSLGQRSAVELFADVLTIGSFYAMMNGILTIQSVGNEGPQPQSVTSVAPWVLSVAAGTKNPDLITPVRLGNNMVVDGVSINPFTLEGMYPLVYAGDVPNIVAGFNGSTSRFCINNSLDKNLVQGKIVLCDWISTGEVQMLAGAVGSIMRYGRPDSIGSYPLPVSVVNFDQENSIFRYIRSTRNATAVIMKSEDVTNTSSPYVASFSSRGPNPIVKNILKPDLVAPGVRILAAWSPLSPISLAEGDRRAVPFNMISGTSMSCPHVSGIAAYIKSFNPTWSPTTIKSALMTTASVMSAKINTDAEFAYGAGYLNPMKSMRPGLVYDADEVDYVTFLCQQNYSTLSIRIITGVNISSCSELIKQTKDLNYPTFVIPTMRSEAIDINFTRTVTNVGSATSTYKALITQPRVSGLKIQVEPNVLQFEEYGQKLSFKVSVQAIIEKLDNPIVSGGLTWDDGVHQVRSPIVVHVPW</sequence>
<reference evidence="1 2" key="2">
    <citation type="journal article" date="2022" name="Mol. Ecol. Resour.">
        <title>The genomes of chicory, endive, great burdock and yacon provide insights into Asteraceae paleo-polyploidization history and plant inulin production.</title>
        <authorList>
            <person name="Fan W."/>
            <person name="Wang S."/>
            <person name="Wang H."/>
            <person name="Wang A."/>
            <person name="Jiang F."/>
            <person name="Liu H."/>
            <person name="Zhao H."/>
            <person name="Xu D."/>
            <person name="Zhang Y."/>
        </authorList>
    </citation>
    <scope>NUCLEOTIDE SEQUENCE [LARGE SCALE GENOMIC DNA]</scope>
    <source>
        <strain evidence="2">cv. Niubang</strain>
    </source>
</reference>
<gene>
    <name evidence="1" type="ORF">L6452_40170</name>
</gene>
<dbReference type="EMBL" id="CM042062">
    <property type="protein sequence ID" value="KAI3668953.1"/>
    <property type="molecule type" value="Genomic_DNA"/>
</dbReference>
<comment type="caution">
    <text evidence="1">The sequence shown here is derived from an EMBL/GenBank/DDBJ whole genome shotgun (WGS) entry which is preliminary data.</text>
</comment>
<evidence type="ECO:0000313" key="2">
    <source>
        <dbReference type="Proteomes" id="UP001055879"/>
    </source>
</evidence>
<proteinExistence type="predicted"/>
<evidence type="ECO:0000313" key="1">
    <source>
        <dbReference type="EMBL" id="KAI3668953.1"/>
    </source>
</evidence>
<reference evidence="2" key="1">
    <citation type="journal article" date="2022" name="Mol. Ecol. Resour.">
        <title>The genomes of chicory, endive, great burdock and yacon provide insights into Asteraceae palaeo-polyploidization history and plant inulin production.</title>
        <authorList>
            <person name="Fan W."/>
            <person name="Wang S."/>
            <person name="Wang H."/>
            <person name="Wang A."/>
            <person name="Jiang F."/>
            <person name="Liu H."/>
            <person name="Zhao H."/>
            <person name="Xu D."/>
            <person name="Zhang Y."/>
        </authorList>
    </citation>
    <scope>NUCLEOTIDE SEQUENCE [LARGE SCALE GENOMIC DNA]</scope>
    <source>
        <strain evidence="2">cv. Niubang</strain>
    </source>
</reference>